<gene>
    <name evidence="1" type="ORF">ABOD76_11225</name>
</gene>
<dbReference type="RefSeq" id="WP_350244936.1">
    <property type="nucleotide sequence ID" value="NZ_CP158299.1"/>
</dbReference>
<evidence type="ECO:0000313" key="1">
    <source>
        <dbReference type="EMBL" id="XBV86851.1"/>
    </source>
</evidence>
<reference evidence="1" key="1">
    <citation type="submission" date="2024-06" db="EMBL/GenBank/DDBJ databases">
        <title>Draft Genome Sequence of Deinococcus sonorensis Type Strain KR-87, a Biofilm Producing Representative of the Genus Deinococcus.</title>
        <authorList>
            <person name="Boren L.S."/>
            <person name="Grosso R.A."/>
            <person name="Hugenberg-Cox A.N."/>
            <person name="Hill J.T.E."/>
            <person name="Albert C.M."/>
            <person name="Tuohy J.M."/>
        </authorList>
    </citation>
    <scope>NUCLEOTIDE SEQUENCE</scope>
    <source>
        <strain evidence="1">KR-87</strain>
    </source>
</reference>
<name>A0AAU7UEG9_9DEIO</name>
<sequence length="265" mass="27907">MALIAAIAGGLLLIAACGLAVQRFNRVAISPLPVAPLTACQPQQLARGQARWDAPGQGGFLYGNGTLLLQACRKGHWTLQVNGTAMQGIPPHLIITSGIQPLLERDVSGVLTLTVPAKAGQPLALTAPNTLVVLEARNLYVDHFHFQPQRPCLQGPVELSSPDVGTLGPTKIQLLSNGAVSLIACGAGEATFQLSGSETAGVGPLATVQVGGHTIFRGLIATQRSRTLRLPLRQGEQLQISFSNDAARQLDQRQIEVNQAVFQAD</sequence>
<dbReference type="KEGG" id="dsc:ABOD76_11225"/>
<accession>A0AAU7UEG9</accession>
<evidence type="ECO:0008006" key="2">
    <source>
        <dbReference type="Google" id="ProtNLM"/>
    </source>
</evidence>
<protein>
    <recommendedName>
        <fullName evidence="2">DUF306 domain-containing protein</fullName>
    </recommendedName>
</protein>
<dbReference type="AlphaFoldDB" id="A0AAU7UEG9"/>
<organism evidence="1">
    <name type="scientific">Deinococcus sonorensis KR-87</name>
    <dbReference type="NCBI Taxonomy" id="694439"/>
    <lineage>
        <taxon>Bacteria</taxon>
        <taxon>Thermotogati</taxon>
        <taxon>Deinococcota</taxon>
        <taxon>Deinococci</taxon>
        <taxon>Deinococcales</taxon>
        <taxon>Deinococcaceae</taxon>
        <taxon>Deinococcus</taxon>
    </lineage>
</organism>
<proteinExistence type="predicted"/>
<dbReference type="EMBL" id="CP158299">
    <property type="protein sequence ID" value="XBV86851.1"/>
    <property type="molecule type" value="Genomic_DNA"/>
</dbReference>